<dbReference type="Proteomes" id="UP000271162">
    <property type="component" value="Unassembled WGS sequence"/>
</dbReference>
<reference evidence="5" key="1">
    <citation type="submission" date="2017-02" db="UniProtKB">
        <authorList>
            <consortium name="WormBaseParasite"/>
        </authorList>
    </citation>
    <scope>IDENTIFICATION</scope>
</reference>
<sequence length="167" mass="17603">MGEDGSTSIGAPGRRGEPGRPGQPGPPGVDGIPGEPGATGKPGPPQGDCLCGNEKNERYPMAEVDGLTEKSGYSSLPIVSGSVAMVESPKQPIMNVDGATENAPQSIVSPDGYFAAPPPDYYGGVGVVPGTRKKPRRLIIRRRKRRRRIKFIKRLAKAKNVVSTQVT</sequence>
<dbReference type="InterPro" id="IPR008160">
    <property type="entry name" value="Collagen"/>
</dbReference>
<evidence type="ECO:0000313" key="4">
    <source>
        <dbReference type="Proteomes" id="UP000271162"/>
    </source>
</evidence>
<proteinExistence type="predicted"/>
<keyword evidence="1" id="KW-0677">Repeat</keyword>
<evidence type="ECO:0000256" key="2">
    <source>
        <dbReference type="SAM" id="MobiDB-lite"/>
    </source>
</evidence>
<dbReference type="AlphaFoldDB" id="A0A0N4YKE3"/>
<protein>
    <submittedName>
        <fullName evidence="5">Collagen triple helix repeat protein</fullName>
    </submittedName>
</protein>
<dbReference type="WBParaSite" id="NBR_0001750101-mRNA-1">
    <property type="protein sequence ID" value="NBR_0001750101-mRNA-1"/>
    <property type="gene ID" value="NBR_0001750101"/>
</dbReference>
<accession>A0A0N4YKE3</accession>
<evidence type="ECO:0000313" key="5">
    <source>
        <dbReference type="WBParaSite" id="NBR_0001750101-mRNA-1"/>
    </source>
</evidence>
<reference evidence="3 4" key="2">
    <citation type="submission" date="2018-11" db="EMBL/GenBank/DDBJ databases">
        <authorList>
            <consortium name="Pathogen Informatics"/>
        </authorList>
    </citation>
    <scope>NUCLEOTIDE SEQUENCE [LARGE SCALE GENOMIC DNA]</scope>
</reference>
<keyword evidence="4" id="KW-1185">Reference proteome</keyword>
<evidence type="ECO:0000313" key="3">
    <source>
        <dbReference type="EMBL" id="VDL81156.1"/>
    </source>
</evidence>
<organism evidence="5">
    <name type="scientific">Nippostrongylus brasiliensis</name>
    <name type="common">Rat hookworm</name>
    <dbReference type="NCBI Taxonomy" id="27835"/>
    <lineage>
        <taxon>Eukaryota</taxon>
        <taxon>Metazoa</taxon>
        <taxon>Ecdysozoa</taxon>
        <taxon>Nematoda</taxon>
        <taxon>Chromadorea</taxon>
        <taxon>Rhabditida</taxon>
        <taxon>Rhabditina</taxon>
        <taxon>Rhabditomorpha</taxon>
        <taxon>Strongyloidea</taxon>
        <taxon>Heligmosomidae</taxon>
        <taxon>Nippostrongylus</taxon>
    </lineage>
</organism>
<dbReference type="Pfam" id="PF01391">
    <property type="entry name" value="Collagen"/>
    <property type="match status" value="1"/>
</dbReference>
<evidence type="ECO:0000256" key="1">
    <source>
        <dbReference type="ARBA" id="ARBA00022737"/>
    </source>
</evidence>
<gene>
    <name evidence="3" type="ORF">NBR_LOCUS17499</name>
</gene>
<name>A0A0N4YKE3_NIPBR</name>
<dbReference type="EMBL" id="UYSL01022798">
    <property type="protein sequence ID" value="VDL81156.1"/>
    <property type="molecule type" value="Genomic_DNA"/>
</dbReference>
<feature type="region of interest" description="Disordered" evidence="2">
    <location>
        <begin position="1"/>
        <end position="54"/>
    </location>
</feature>